<accession>A0ABZ3EEZ0</accession>
<evidence type="ECO:0000313" key="7">
    <source>
        <dbReference type="Proteomes" id="UP001436297"/>
    </source>
</evidence>
<dbReference type="InterPro" id="IPR036388">
    <property type="entry name" value="WH-like_DNA-bd_sf"/>
</dbReference>
<evidence type="ECO:0000256" key="4">
    <source>
        <dbReference type="ARBA" id="ARBA00023163"/>
    </source>
</evidence>
<sequence length="283" mass="32208">MNIEDLKAFKKVVELQSFTRAATELNFVQSNVTAKIKRLEDHYRTQLLYRDKKSVTPTPDGKVLLTYANQILDRINEAEQTLLGGTSAPFHFGSIETIAATVLPNVLSAFRQEKPDVQLQISTNATAQLLQQIRHRKIEGAFLSGEVNDPSLSALHLYNETLVVITAKGYGNPLESHQPHNIIVFVEGCFYRGYCENWLDYHQVQVNNYITLNTLDGILGCVQAELGFAMLPKSVLKEGYHNDFDVYELSSPFEQVPIYFVHREDVMQTPVFNQFMTTLHNYF</sequence>
<dbReference type="PANTHER" id="PTHR30126">
    <property type="entry name" value="HTH-TYPE TRANSCRIPTIONAL REGULATOR"/>
    <property type="match status" value="1"/>
</dbReference>
<dbReference type="PROSITE" id="PS50931">
    <property type="entry name" value="HTH_LYSR"/>
    <property type="match status" value="1"/>
</dbReference>
<dbReference type="SUPFAM" id="SSF46785">
    <property type="entry name" value="Winged helix' DNA-binding domain"/>
    <property type="match status" value="1"/>
</dbReference>
<protein>
    <submittedName>
        <fullName evidence="6">LysR family transcriptional regulator</fullName>
    </submittedName>
</protein>
<dbReference type="Pfam" id="PF03466">
    <property type="entry name" value="LysR_substrate"/>
    <property type="match status" value="1"/>
</dbReference>
<reference evidence="6 7" key="1">
    <citation type="journal article" date="2024" name="Pathogens">
        <title>Staphylococcus hsinchuensis sp. nov., Isolated from Soymilk.</title>
        <authorList>
            <person name="Wang Y.T."/>
            <person name="Lin Y.C."/>
            <person name="Hsieh Y.H."/>
            <person name="Lin Y.T."/>
            <person name="Hamada M."/>
            <person name="Chen C.C."/>
            <person name="Liou J.S."/>
            <person name="Lee A.Y."/>
            <person name="Zhang W.L."/>
            <person name="Chen Y.T."/>
            <person name="Huang C.H."/>
        </authorList>
    </citation>
    <scope>NUCLEOTIDE SEQUENCE [LARGE SCALE GENOMIC DNA]</scope>
    <source>
        <strain evidence="6 7">H164</strain>
    </source>
</reference>
<evidence type="ECO:0000313" key="6">
    <source>
        <dbReference type="EMBL" id="XAF71361.1"/>
    </source>
</evidence>
<dbReference type="SUPFAM" id="SSF53850">
    <property type="entry name" value="Periplasmic binding protein-like II"/>
    <property type="match status" value="1"/>
</dbReference>
<comment type="similarity">
    <text evidence="1">Belongs to the LysR transcriptional regulatory family.</text>
</comment>
<keyword evidence="7" id="KW-1185">Reference proteome</keyword>
<dbReference type="Gene3D" id="1.10.10.10">
    <property type="entry name" value="Winged helix-like DNA-binding domain superfamily/Winged helix DNA-binding domain"/>
    <property type="match status" value="1"/>
</dbReference>
<dbReference type="InterPro" id="IPR005119">
    <property type="entry name" value="LysR_subst-bd"/>
</dbReference>
<evidence type="ECO:0000256" key="1">
    <source>
        <dbReference type="ARBA" id="ARBA00009437"/>
    </source>
</evidence>
<organism evidence="6 7">
    <name type="scientific">Staphylococcus hsinchuensis</name>
    <dbReference type="NCBI Taxonomy" id="3051183"/>
    <lineage>
        <taxon>Bacteria</taxon>
        <taxon>Bacillati</taxon>
        <taxon>Bacillota</taxon>
        <taxon>Bacilli</taxon>
        <taxon>Bacillales</taxon>
        <taxon>Staphylococcaceae</taxon>
        <taxon>Staphylococcus</taxon>
    </lineage>
</organism>
<keyword evidence="4" id="KW-0804">Transcription</keyword>
<proteinExistence type="inferred from homology"/>
<keyword evidence="2" id="KW-0805">Transcription regulation</keyword>
<name>A0ABZ3EEZ0_9STAP</name>
<dbReference type="PANTHER" id="PTHR30126:SF40">
    <property type="entry name" value="HTH-TYPE TRANSCRIPTIONAL REGULATOR GLTR"/>
    <property type="match status" value="1"/>
</dbReference>
<feature type="domain" description="HTH lysR-type" evidence="5">
    <location>
        <begin position="1"/>
        <end position="58"/>
    </location>
</feature>
<dbReference type="EMBL" id="CP128355">
    <property type="protein sequence ID" value="XAF71361.1"/>
    <property type="molecule type" value="Genomic_DNA"/>
</dbReference>
<dbReference type="RefSeq" id="WP_251518674.1">
    <property type="nucleotide sequence ID" value="NZ_CP128355.1"/>
</dbReference>
<dbReference type="InterPro" id="IPR036390">
    <property type="entry name" value="WH_DNA-bd_sf"/>
</dbReference>
<dbReference type="InterPro" id="IPR000847">
    <property type="entry name" value="LysR_HTH_N"/>
</dbReference>
<evidence type="ECO:0000259" key="5">
    <source>
        <dbReference type="PROSITE" id="PS50931"/>
    </source>
</evidence>
<evidence type="ECO:0000256" key="2">
    <source>
        <dbReference type="ARBA" id="ARBA00023015"/>
    </source>
</evidence>
<dbReference type="Proteomes" id="UP001436297">
    <property type="component" value="Chromosome"/>
</dbReference>
<evidence type="ECO:0000256" key="3">
    <source>
        <dbReference type="ARBA" id="ARBA00023125"/>
    </source>
</evidence>
<dbReference type="Gene3D" id="3.40.190.290">
    <property type="match status" value="1"/>
</dbReference>
<gene>
    <name evidence="6" type="ORF">QQM35_04500</name>
</gene>
<dbReference type="Pfam" id="PF00126">
    <property type="entry name" value="HTH_1"/>
    <property type="match status" value="1"/>
</dbReference>
<keyword evidence="3" id="KW-0238">DNA-binding</keyword>